<sequence length="724" mass="81563">MRTSCRIMIILLVLTVLAGCSSASQTTDYAYSTSNPNSLYYSNPIVLERADPWIYEHSDGYYYMIASVPEYDRLEVRRALTVTSLAYADPIVVWEKNETGIMSKNIWAPEMYNIDGKWYIYFSAAREGSDFDHRMYVLENSSDNPLEGEWELKGQIRTGHEVFQIDASLFEHQGTWYIMWSGAGAKGNSLYMAPLENPWTIAESRIMLTEPEYDWEIINGARVTEGPQVIKHRDRIFITYSASFCDANYNMGALSANVNSDLMDPASWEKTHEPIFVSNADANAYGPGHGSFVESPDSTELIHVYHGVDGVGKGFGCDKARNIRIQPYQYDDQGQPDLGDPVSRGYTIPSPSGEARFELEHYWDGTADVLITNEQASNGITLQWQKRGQEVTINEVIAPATGIYTLTVAYINNGDVTKQKLEVNGQTYSVDLSQSEVLNKVSVVLPLQGGVNTVVLPFSQKQVELDYMELAYVDLAASDGQLLQGMALSRTSLLDELGLTANNTEYSYELPVESGRYTVAIAYKNANDKQIMKLETRKSSTMVNIFHNNVNEWKYASAEIDVEKNEQIKLYVNGSAEIAYIRLLTTLPEGEELSFRNRQTGNMLQPNNGSKKLEEGYRQYVETKTPAQGWSLEYAEDGSYYIRNSISGYYMTATSGGVVQLELQHLPSQRWNFLYSEEASYVLKNVETGVSPIAISADPNKYENLSFEQINSKDWQVWLVESFQ</sequence>
<dbReference type="SUPFAM" id="SSF75005">
    <property type="entry name" value="Arabinanase/levansucrase/invertase"/>
    <property type="match status" value="1"/>
</dbReference>
<evidence type="ECO:0000313" key="9">
    <source>
        <dbReference type="Proteomes" id="UP001056756"/>
    </source>
</evidence>
<evidence type="ECO:0000256" key="4">
    <source>
        <dbReference type="ARBA" id="ARBA00023295"/>
    </source>
</evidence>
<dbReference type="CDD" id="cd00161">
    <property type="entry name" value="beta-trefoil_Ricin-like"/>
    <property type="match status" value="1"/>
</dbReference>
<dbReference type="GO" id="GO:0005975">
    <property type="term" value="P:carbohydrate metabolic process"/>
    <property type="evidence" value="ECO:0007669"/>
    <property type="project" value="InterPro"/>
</dbReference>
<dbReference type="Pfam" id="PF04616">
    <property type="entry name" value="Glyco_hydro_43"/>
    <property type="match status" value="1"/>
</dbReference>
<evidence type="ECO:0000256" key="3">
    <source>
        <dbReference type="ARBA" id="ARBA00022801"/>
    </source>
</evidence>
<name>A0A9J6Z989_9BACL</name>
<dbReference type="Gene3D" id="2.60.120.260">
    <property type="entry name" value="Galactose-binding domain-like"/>
    <property type="match status" value="1"/>
</dbReference>
<dbReference type="Pfam" id="PF14200">
    <property type="entry name" value="RicinB_lectin_2"/>
    <property type="match status" value="1"/>
</dbReference>
<evidence type="ECO:0000256" key="6">
    <source>
        <dbReference type="SAM" id="SignalP"/>
    </source>
</evidence>
<keyword evidence="2 6" id="KW-0732">Signal</keyword>
<dbReference type="Gene3D" id="2.80.10.50">
    <property type="match status" value="1"/>
</dbReference>
<dbReference type="Gene3D" id="2.115.10.20">
    <property type="entry name" value="Glycosyl hydrolase domain, family 43"/>
    <property type="match status" value="1"/>
</dbReference>
<organism evidence="8 9">
    <name type="scientific">Candidatus Pristimantibacillus lignocellulolyticus</name>
    <dbReference type="NCBI Taxonomy" id="2994561"/>
    <lineage>
        <taxon>Bacteria</taxon>
        <taxon>Bacillati</taxon>
        <taxon>Bacillota</taxon>
        <taxon>Bacilli</taxon>
        <taxon>Bacillales</taxon>
        <taxon>Paenibacillaceae</taxon>
        <taxon>Candidatus Pristimantibacillus</taxon>
    </lineage>
</organism>
<dbReference type="InterPro" id="IPR023296">
    <property type="entry name" value="Glyco_hydro_beta-prop_sf"/>
</dbReference>
<comment type="similarity">
    <text evidence="1">Belongs to the glycosyl hydrolase 43 family.</text>
</comment>
<reference evidence="8" key="1">
    <citation type="submission" date="2022-05" db="EMBL/GenBank/DDBJ databases">
        <title>Novel bacterial taxa in a minimal lignocellulolytic consortium and its capacity to transform plastics disclosed by genome-resolved metagenomics.</title>
        <authorList>
            <person name="Rodriguez C.A.D."/>
            <person name="Diaz-Garcia L."/>
            <person name="Herrera K."/>
            <person name="Tarazona N.A."/>
            <person name="Sproer C."/>
            <person name="Overmann J."/>
            <person name="Jimenez D.J."/>
        </authorList>
    </citation>
    <scope>NUCLEOTIDE SEQUENCE</scope>
    <source>
        <strain evidence="8">MAG5</strain>
    </source>
</reference>
<gene>
    <name evidence="8" type="ORF">NAG76_11390</name>
</gene>
<dbReference type="InterPro" id="IPR006710">
    <property type="entry name" value="Glyco_hydro_43"/>
</dbReference>
<dbReference type="PROSITE" id="PS51257">
    <property type="entry name" value="PROKAR_LIPOPROTEIN"/>
    <property type="match status" value="1"/>
</dbReference>
<protein>
    <submittedName>
        <fullName evidence="8">Family 43 glycosylhydrolase</fullName>
    </submittedName>
</protein>
<accession>A0A9J6Z989</accession>
<evidence type="ECO:0000256" key="2">
    <source>
        <dbReference type="ARBA" id="ARBA00022729"/>
    </source>
</evidence>
<proteinExistence type="inferred from homology"/>
<evidence type="ECO:0000256" key="1">
    <source>
        <dbReference type="ARBA" id="ARBA00009865"/>
    </source>
</evidence>
<dbReference type="Proteomes" id="UP001056756">
    <property type="component" value="Chromosome"/>
</dbReference>
<dbReference type="KEGG" id="plig:NAG76_11390"/>
<dbReference type="EMBL" id="CP097899">
    <property type="protein sequence ID" value="URN92504.1"/>
    <property type="molecule type" value="Genomic_DNA"/>
</dbReference>
<feature type="signal peptide" evidence="6">
    <location>
        <begin position="1"/>
        <end position="18"/>
    </location>
</feature>
<dbReference type="PANTHER" id="PTHR43817:SF1">
    <property type="entry name" value="HYDROLASE, FAMILY 43, PUTATIVE (AFU_ORTHOLOGUE AFUA_3G01660)-RELATED"/>
    <property type="match status" value="1"/>
</dbReference>
<dbReference type="GO" id="GO:0004553">
    <property type="term" value="F:hydrolase activity, hydrolyzing O-glycosyl compounds"/>
    <property type="evidence" value="ECO:0007669"/>
    <property type="project" value="InterPro"/>
</dbReference>
<keyword evidence="4" id="KW-0326">Glycosidase</keyword>
<feature type="chain" id="PRO_5039934964" evidence="6">
    <location>
        <begin position="19"/>
        <end position="724"/>
    </location>
</feature>
<evidence type="ECO:0000256" key="5">
    <source>
        <dbReference type="PIRSR" id="PIRSR606710-2"/>
    </source>
</evidence>
<keyword evidence="3" id="KW-0378">Hydrolase</keyword>
<evidence type="ECO:0000313" key="8">
    <source>
        <dbReference type="EMBL" id="URN92504.1"/>
    </source>
</evidence>
<dbReference type="PANTHER" id="PTHR43817">
    <property type="entry name" value="GLYCOSYL HYDROLASE"/>
    <property type="match status" value="1"/>
</dbReference>
<feature type="site" description="Important for catalytic activity, responsible for pKa modulation of the active site Glu and correct orientation of both the proton donor and substrate" evidence="5">
    <location>
        <position position="166"/>
    </location>
</feature>
<dbReference type="InterPro" id="IPR035992">
    <property type="entry name" value="Ricin_B-like_lectins"/>
</dbReference>
<dbReference type="AlphaFoldDB" id="A0A9J6Z989"/>
<dbReference type="InterPro" id="IPR000772">
    <property type="entry name" value="Ricin_B_lectin"/>
</dbReference>
<dbReference type="SUPFAM" id="SSF50370">
    <property type="entry name" value="Ricin B-like lectins"/>
    <property type="match status" value="1"/>
</dbReference>
<evidence type="ECO:0000259" key="7">
    <source>
        <dbReference type="Pfam" id="PF14200"/>
    </source>
</evidence>
<feature type="domain" description="Ricin B lectin" evidence="7">
    <location>
        <begin position="591"/>
        <end position="656"/>
    </location>
</feature>